<protein>
    <submittedName>
        <fullName evidence="1">Uncharacterized protein</fullName>
    </submittedName>
</protein>
<accession>A0ABU8N175</accession>
<reference evidence="1 2" key="1">
    <citation type="submission" date="2024-03" db="EMBL/GenBank/DDBJ databases">
        <title>Actinomycetospora sp. OC33-EN06, a novel actinomycete isolated from wild orchid (Aerides multiflora).</title>
        <authorList>
            <person name="Suriyachadkun C."/>
        </authorList>
    </citation>
    <scope>NUCLEOTIDE SEQUENCE [LARGE SCALE GENOMIC DNA]</scope>
    <source>
        <strain evidence="1 2">OC33-EN06</strain>
    </source>
</reference>
<evidence type="ECO:0000313" key="2">
    <source>
        <dbReference type="Proteomes" id="UP001370100"/>
    </source>
</evidence>
<name>A0ABU8N175_9PSEU</name>
<dbReference type="Proteomes" id="UP001370100">
    <property type="component" value="Unassembled WGS sequence"/>
</dbReference>
<proteinExistence type="predicted"/>
<keyword evidence="2" id="KW-1185">Reference proteome</keyword>
<dbReference type="RefSeq" id="WP_337712625.1">
    <property type="nucleotide sequence ID" value="NZ_JBBEGL010000002.1"/>
</dbReference>
<organism evidence="1 2">
    <name type="scientific">Actinomycetospora aeridis</name>
    <dbReference type="NCBI Taxonomy" id="3129231"/>
    <lineage>
        <taxon>Bacteria</taxon>
        <taxon>Bacillati</taxon>
        <taxon>Actinomycetota</taxon>
        <taxon>Actinomycetes</taxon>
        <taxon>Pseudonocardiales</taxon>
        <taxon>Pseudonocardiaceae</taxon>
        <taxon>Actinomycetospora</taxon>
    </lineage>
</organism>
<dbReference type="EMBL" id="JBBEGL010000002">
    <property type="protein sequence ID" value="MEJ2886137.1"/>
    <property type="molecule type" value="Genomic_DNA"/>
</dbReference>
<comment type="caution">
    <text evidence="1">The sequence shown here is derived from an EMBL/GenBank/DDBJ whole genome shotgun (WGS) entry which is preliminary data.</text>
</comment>
<gene>
    <name evidence="1" type="ORF">WCD41_06710</name>
</gene>
<evidence type="ECO:0000313" key="1">
    <source>
        <dbReference type="EMBL" id="MEJ2886137.1"/>
    </source>
</evidence>
<sequence length="105" mass="12292">MSETPERADVPSDERPMLELTYEVKGTYRLKLDPAKWAEDFGDWFELYGEDGELPTPQQIHEAIVGVRHLPEMFRDHLIQESADDVHCIDADMDDYDLRVKWVAR</sequence>